<dbReference type="GO" id="GO:0005829">
    <property type="term" value="C:cytosol"/>
    <property type="evidence" value="ECO:0007669"/>
    <property type="project" value="TreeGrafter"/>
</dbReference>
<dbReference type="Gene3D" id="1.10.510.10">
    <property type="entry name" value="Transferase(Phosphotransferase) domain 1"/>
    <property type="match status" value="1"/>
</dbReference>
<evidence type="ECO:0000256" key="1">
    <source>
        <dbReference type="ARBA" id="ARBA00012513"/>
    </source>
</evidence>
<dbReference type="SMART" id="SM00220">
    <property type="entry name" value="S_TKc"/>
    <property type="match status" value="1"/>
</dbReference>
<evidence type="ECO:0000259" key="7">
    <source>
        <dbReference type="PROSITE" id="PS50011"/>
    </source>
</evidence>
<comment type="caution">
    <text evidence="8">The sequence shown here is derived from an EMBL/GenBank/DDBJ whole genome shotgun (WGS) entry which is preliminary data.</text>
</comment>
<evidence type="ECO:0000256" key="2">
    <source>
        <dbReference type="ARBA" id="ARBA00022679"/>
    </source>
</evidence>
<dbReference type="GO" id="GO:0005776">
    <property type="term" value="C:autophagosome"/>
    <property type="evidence" value="ECO:0007669"/>
    <property type="project" value="TreeGrafter"/>
</dbReference>
<dbReference type="GO" id="GO:0000045">
    <property type="term" value="P:autophagosome assembly"/>
    <property type="evidence" value="ECO:0007669"/>
    <property type="project" value="TreeGrafter"/>
</dbReference>
<dbReference type="GO" id="GO:0000407">
    <property type="term" value="C:phagophore assembly site"/>
    <property type="evidence" value="ECO:0007669"/>
    <property type="project" value="TreeGrafter"/>
</dbReference>
<dbReference type="PROSITE" id="PS00108">
    <property type="entry name" value="PROTEIN_KINASE_ST"/>
    <property type="match status" value="1"/>
</dbReference>
<name>A0A507EZK4_9FUNG</name>
<protein>
    <recommendedName>
        <fullName evidence="1">non-specific serine/threonine protein kinase</fullName>
        <ecNumber evidence="1">2.7.11.1</ecNumber>
    </recommendedName>
</protein>
<feature type="region of interest" description="Disordered" evidence="6">
    <location>
        <begin position="356"/>
        <end position="378"/>
    </location>
</feature>
<keyword evidence="3" id="KW-0547">Nucleotide-binding</keyword>
<dbReference type="STRING" id="246404.A0A507EZK4"/>
<sequence>MALSVSAPSILTASTATNLAGETLSFNSDLSLKLVRFIQAGSYAHVFEAVREQDSKNSFAVKCIAKKDSIHKQRFEAETLLKLSKAGIPSIITSFGHCETDEYIFIAMNRYQDDLLDLINDGSICASSPTGFYDWDDAMDMGLIVQDVFMQVCDAVDACHRHGIFHQDIKPENILINTCRNRVQAHLGDFGLATKNSFPDTFGCGSISYTSPESLEGLLHGSNANSYSARAQDQWGLAILLFIMITGYTPWYCADASSDTSFAAYQAWIQSRKLGSANTPSNLKKRFGFTNEVESFFEKCFDAEDEDSRMTVSEMRDWISKADVVFVEFGNAGIASPVSPALVDVGTPEEVDELIEGRDIPATKERSGKPSRQHSWSSDFSEMDYSAIPVFDESIMESLILDEEIEEKIAATSSPAAESRGIEPSSTQAHANDFETSFGFSKSMNQNVSLQHNPFLQHRAPNPSMNHFKSAASLGPHTDNWRSHRAILSQQQQFSVENIQIPASSHVNETRKWTSRRVEALRLQQEQKQSRQLFNAKRSNQHSPNKSIVFSKRVTLPHHQQSPVGSPNGYKLSPQKWSHQHPVSTTPHKSSFWKSASLVPEEDWVWRRKEQEPRKMHAQGPVQTAFVL</sequence>
<feature type="domain" description="Protein kinase" evidence="7">
    <location>
        <begin position="32"/>
        <end position="319"/>
    </location>
</feature>
<feature type="region of interest" description="Disordered" evidence="6">
    <location>
        <begin position="558"/>
        <end position="590"/>
    </location>
</feature>
<dbReference type="EMBL" id="QEAP01000340">
    <property type="protein sequence ID" value="TPX68807.1"/>
    <property type="molecule type" value="Genomic_DNA"/>
</dbReference>
<keyword evidence="2" id="KW-0808">Transferase</keyword>
<gene>
    <name evidence="8" type="ORF">CcCBS67573_g07053</name>
</gene>
<dbReference type="GO" id="GO:0010506">
    <property type="term" value="P:regulation of autophagy"/>
    <property type="evidence" value="ECO:0007669"/>
    <property type="project" value="InterPro"/>
</dbReference>
<evidence type="ECO:0000256" key="6">
    <source>
        <dbReference type="SAM" id="MobiDB-lite"/>
    </source>
</evidence>
<dbReference type="EC" id="2.7.11.1" evidence="1"/>
<accession>A0A507EZK4</accession>
<evidence type="ECO:0000256" key="4">
    <source>
        <dbReference type="ARBA" id="ARBA00022777"/>
    </source>
</evidence>
<evidence type="ECO:0000313" key="8">
    <source>
        <dbReference type="EMBL" id="TPX68807.1"/>
    </source>
</evidence>
<dbReference type="InterPro" id="IPR011009">
    <property type="entry name" value="Kinase-like_dom_sf"/>
</dbReference>
<dbReference type="GO" id="GO:0016020">
    <property type="term" value="C:membrane"/>
    <property type="evidence" value="ECO:0007669"/>
    <property type="project" value="TreeGrafter"/>
</dbReference>
<keyword evidence="9" id="KW-1185">Reference proteome</keyword>
<dbReference type="GO" id="GO:0005524">
    <property type="term" value="F:ATP binding"/>
    <property type="evidence" value="ECO:0007669"/>
    <property type="project" value="UniProtKB-KW"/>
</dbReference>
<dbReference type="InterPro" id="IPR045269">
    <property type="entry name" value="Atg1-like"/>
</dbReference>
<dbReference type="InterPro" id="IPR008271">
    <property type="entry name" value="Ser/Thr_kinase_AS"/>
</dbReference>
<dbReference type="GO" id="GO:0004674">
    <property type="term" value="F:protein serine/threonine kinase activity"/>
    <property type="evidence" value="ECO:0007669"/>
    <property type="project" value="UniProtKB-EC"/>
</dbReference>
<dbReference type="AlphaFoldDB" id="A0A507EZK4"/>
<feature type="region of interest" description="Disordered" evidence="6">
    <location>
        <begin position="410"/>
        <end position="429"/>
    </location>
</feature>
<dbReference type="InterPro" id="IPR000719">
    <property type="entry name" value="Prot_kinase_dom"/>
</dbReference>
<evidence type="ECO:0000256" key="3">
    <source>
        <dbReference type="ARBA" id="ARBA00022741"/>
    </source>
</evidence>
<dbReference type="PROSITE" id="PS50011">
    <property type="entry name" value="PROTEIN_KINASE_DOM"/>
    <property type="match status" value="1"/>
</dbReference>
<dbReference type="PANTHER" id="PTHR24348">
    <property type="entry name" value="SERINE/THREONINE-PROTEIN KINASE UNC-51-RELATED"/>
    <property type="match status" value="1"/>
</dbReference>
<dbReference type="Pfam" id="PF00069">
    <property type="entry name" value="Pkinase"/>
    <property type="match status" value="1"/>
</dbReference>
<proteinExistence type="predicted"/>
<evidence type="ECO:0000313" key="9">
    <source>
        <dbReference type="Proteomes" id="UP000320333"/>
    </source>
</evidence>
<keyword evidence="4" id="KW-0418">Kinase</keyword>
<reference evidence="8 9" key="1">
    <citation type="journal article" date="2019" name="Sci. Rep.">
        <title>Comparative genomics of chytrid fungi reveal insights into the obligate biotrophic and pathogenic lifestyle of Synchytrium endobioticum.</title>
        <authorList>
            <person name="van de Vossenberg B.T.L.H."/>
            <person name="Warris S."/>
            <person name="Nguyen H.D.T."/>
            <person name="van Gent-Pelzer M.P.E."/>
            <person name="Joly D.L."/>
            <person name="van de Geest H.C."/>
            <person name="Bonants P.J.M."/>
            <person name="Smith D.S."/>
            <person name="Levesque C.A."/>
            <person name="van der Lee T.A.J."/>
        </authorList>
    </citation>
    <scope>NUCLEOTIDE SEQUENCE [LARGE SCALE GENOMIC DNA]</scope>
    <source>
        <strain evidence="8 9">CBS 675.73</strain>
    </source>
</reference>
<feature type="compositionally biased region" description="Polar residues" evidence="6">
    <location>
        <begin position="575"/>
        <end position="590"/>
    </location>
</feature>
<evidence type="ECO:0000256" key="5">
    <source>
        <dbReference type="ARBA" id="ARBA00022840"/>
    </source>
</evidence>
<keyword evidence="5" id="KW-0067">ATP-binding</keyword>
<dbReference type="OrthoDB" id="541276at2759"/>
<dbReference type="Proteomes" id="UP000320333">
    <property type="component" value="Unassembled WGS sequence"/>
</dbReference>
<organism evidence="8 9">
    <name type="scientific">Chytriomyces confervae</name>
    <dbReference type="NCBI Taxonomy" id="246404"/>
    <lineage>
        <taxon>Eukaryota</taxon>
        <taxon>Fungi</taxon>
        <taxon>Fungi incertae sedis</taxon>
        <taxon>Chytridiomycota</taxon>
        <taxon>Chytridiomycota incertae sedis</taxon>
        <taxon>Chytridiomycetes</taxon>
        <taxon>Chytridiales</taxon>
        <taxon>Chytriomycetaceae</taxon>
        <taxon>Chytriomyces</taxon>
    </lineage>
</organism>
<feature type="compositionally biased region" description="Basic and acidic residues" evidence="6">
    <location>
        <begin position="356"/>
        <end position="368"/>
    </location>
</feature>
<dbReference type="PANTHER" id="PTHR24348:SF22">
    <property type="entry name" value="NON-SPECIFIC SERINE_THREONINE PROTEIN KINASE"/>
    <property type="match status" value="1"/>
</dbReference>
<dbReference type="SUPFAM" id="SSF56112">
    <property type="entry name" value="Protein kinase-like (PK-like)"/>
    <property type="match status" value="1"/>
</dbReference>